<keyword evidence="1" id="KW-0812">Transmembrane</keyword>
<name>A0A7J7K2H9_BUGNE</name>
<gene>
    <name evidence="2" type="ORF">EB796_008824</name>
</gene>
<feature type="transmembrane region" description="Helical" evidence="1">
    <location>
        <begin position="49"/>
        <end position="68"/>
    </location>
</feature>
<evidence type="ECO:0000313" key="2">
    <source>
        <dbReference type="EMBL" id="KAF6032850.1"/>
    </source>
</evidence>
<dbReference type="EMBL" id="VXIV02001471">
    <property type="protein sequence ID" value="KAF6032850.1"/>
    <property type="molecule type" value="Genomic_DNA"/>
</dbReference>
<reference evidence="2" key="1">
    <citation type="submission" date="2020-06" db="EMBL/GenBank/DDBJ databases">
        <title>Draft genome of Bugula neritina, a colonial animal packing powerful symbionts and potential medicines.</title>
        <authorList>
            <person name="Rayko M."/>
        </authorList>
    </citation>
    <scope>NUCLEOTIDE SEQUENCE [LARGE SCALE GENOMIC DNA]</scope>
    <source>
        <strain evidence="2">Kwan_BN1</strain>
    </source>
</reference>
<comment type="caution">
    <text evidence="2">The sequence shown here is derived from an EMBL/GenBank/DDBJ whole genome shotgun (WGS) entry which is preliminary data.</text>
</comment>
<accession>A0A7J7K2H9</accession>
<organism evidence="2 3">
    <name type="scientific">Bugula neritina</name>
    <name type="common">Brown bryozoan</name>
    <name type="synonym">Sertularia neritina</name>
    <dbReference type="NCBI Taxonomy" id="10212"/>
    <lineage>
        <taxon>Eukaryota</taxon>
        <taxon>Metazoa</taxon>
        <taxon>Spiralia</taxon>
        <taxon>Lophotrochozoa</taxon>
        <taxon>Bryozoa</taxon>
        <taxon>Gymnolaemata</taxon>
        <taxon>Cheilostomatida</taxon>
        <taxon>Flustrina</taxon>
        <taxon>Buguloidea</taxon>
        <taxon>Bugulidae</taxon>
        <taxon>Bugula</taxon>
    </lineage>
</organism>
<keyword evidence="1" id="KW-0472">Membrane</keyword>
<proteinExistence type="predicted"/>
<dbReference type="Proteomes" id="UP000593567">
    <property type="component" value="Unassembled WGS sequence"/>
</dbReference>
<keyword evidence="3" id="KW-1185">Reference proteome</keyword>
<evidence type="ECO:0000313" key="3">
    <source>
        <dbReference type="Proteomes" id="UP000593567"/>
    </source>
</evidence>
<dbReference type="AlphaFoldDB" id="A0A7J7K2H9"/>
<protein>
    <submittedName>
        <fullName evidence="2">Uncharacterized protein</fullName>
    </submittedName>
</protein>
<evidence type="ECO:0000256" key="1">
    <source>
        <dbReference type="SAM" id="Phobius"/>
    </source>
</evidence>
<keyword evidence="1" id="KW-1133">Transmembrane helix</keyword>
<sequence>MKATGICLIVALLEMALYAILLSIAFVETDMADMEGLRKQVAICRATLIVMRCAAVFWLILCTLYLNAHAAQLEMLMEHCNNT</sequence>